<comment type="similarity">
    <text evidence="1 4">Belongs to the actin-binding proteins ADF family. GMF subfamily.</text>
</comment>
<evidence type="ECO:0000256" key="3">
    <source>
        <dbReference type="ARBA" id="ARBA00023242"/>
    </source>
</evidence>
<dbReference type="Gene3D" id="3.40.20.10">
    <property type="entry name" value="Severin"/>
    <property type="match status" value="1"/>
</dbReference>
<protein>
    <recommendedName>
        <fullName evidence="5">ADF-H domain-containing protein</fullName>
    </recommendedName>
</protein>
<dbReference type="InterPro" id="IPR002108">
    <property type="entry name" value="ADF-H"/>
</dbReference>
<keyword evidence="2 4" id="KW-0963">Cytoplasm</keyword>
<dbReference type="GO" id="GO:0030864">
    <property type="term" value="C:cortical actin cytoskeleton"/>
    <property type="evidence" value="ECO:0007669"/>
    <property type="project" value="TreeGrafter"/>
</dbReference>
<proteinExistence type="inferred from homology"/>
<evidence type="ECO:0000259" key="5">
    <source>
        <dbReference type="PROSITE" id="PS51263"/>
    </source>
</evidence>
<dbReference type="SUPFAM" id="SSF55753">
    <property type="entry name" value="Actin depolymerizing proteins"/>
    <property type="match status" value="1"/>
</dbReference>
<feature type="domain" description="ADF-H" evidence="5">
    <location>
        <begin position="4"/>
        <end position="137"/>
    </location>
</feature>
<dbReference type="GO" id="GO:0034316">
    <property type="term" value="P:negative regulation of Arp2/3 complex-mediated actin nucleation"/>
    <property type="evidence" value="ECO:0007669"/>
    <property type="project" value="TreeGrafter"/>
</dbReference>
<dbReference type="PROSITE" id="PS51263">
    <property type="entry name" value="ADF_H"/>
    <property type="match status" value="1"/>
</dbReference>
<dbReference type="GO" id="GO:0005634">
    <property type="term" value="C:nucleus"/>
    <property type="evidence" value="ECO:0007669"/>
    <property type="project" value="UniProtKB-SubCell"/>
</dbReference>
<evidence type="ECO:0000313" key="8">
    <source>
        <dbReference type="Proteomes" id="UP000245699"/>
    </source>
</evidence>
<evidence type="ECO:0000256" key="2">
    <source>
        <dbReference type="ARBA" id="ARBA00022490"/>
    </source>
</evidence>
<comment type="caution">
    <text evidence="7">The sequence shown here is derived from an EMBL/GenBank/DDBJ whole genome shotgun (WGS) entry which is preliminary data.</text>
</comment>
<keyword evidence="3 4" id="KW-0539">Nucleus</keyword>
<accession>A0A2T9YVJ0</accession>
<dbReference type="CDD" id="cd11283">
    <property type="entry name" value="ADF_GMF-beta_like"/>
    <property type="match status" value="1"/>
</dbReference>
<dbReference type="STRING" id="61424.A0A2T9YVJ0"/>
<evidence type="ECO:0000313" key="7">
    <source>
        <dbReference type="EMBL" id="PVU96355.1"/>
    </source>
</evidence>
<organism evidence="7 8">
    <name type="scientific">Furculomyces boomerangus</name>
    <dbReference type="NCBI Taxonomy" id="61424"/>
    <lineage>
        <taxon>Eukaryota</taxon>
        <taxon>Fungi</taxon>
        <taxon>Fungi incertae sedis</taxon>
        <taxon>Zoopagomycota</taxon>
        <taxon>Kickxellomycotina</taxon>
        <taxon>Harpellomycetes</taxon>
        <taxon>Harpellales</taxon>
        <taxon>Harpellaceae</taxon>
        <taxon>Furculomyces</taxon>
    </lineage>
</organism>
<dbReference type="InterPro" id="IPR011171">
    <property type="entry name" value="GMF"/>
</dbReference>
<evidence type="ECO:0000256" key="4">
    <source>
        <dbReference type="PIRNR" id="PIRNR001788"/>
    </source>
</evidence>
<dbReference type="Proteomes" id="UP000245699">
    <property type="component" value="Unassembled WGS sequence"/>
</dbReference>
<evidence type="ECO:0000313" key="6">
    <source>
        <dbReference type="EMBL" id="PVU88415.1"/>
    </source>
</evidence>
<gene>
    <name evidence="7" type="ORF">BB559_002411</name>
    <name evidence="6" type="ORF">BB559_005571</name>
</gene>
<evidence type="ECO:0000256" key="1">
    <source>
        <dbReference type="ARBA" id="ARBA00010055"/>
    </source>
</evidence>
<dbReference type="GO" id="GO:0071846">
    <property type="term" value="P:actin filament debranching"/>
    <property type="evidence" value="ECO:0007669"/>
    <property type="project" value="InterPro"/>
</dbReference>
<dbReference type="EMBL" id="MBFT01000150">
    <property type="protein sequence ID" value="PVU96355.1"/>
    <property type="molecule type" value="Genomic_DNA"/>
</dbReference>
<keyword evidence="8" id="KW-1185">Reference proteome</keyword>
<name>A0A2T9YVJ0_9FUNG</name>
<dbReference type="PANTHER" id="PTHR11249:SF2">
    <property type="entry name" value="GLIA MATURATION FACTOR"/>
    <property type="match status" value="1"/>
</dbReference>
<dbReference type="EMBL" id="MBFT01000628">
    <property type="protein sequence ID" value="PVU88415.1"/>
    <property type="molecule type" value="Genomic_DNA"/>
</dbReference>
<comment type="subcellular location">
    <subcellularLocation>
        <location evidence="4">Cytoplasm</location>
    </subcellularLocation>
    <subcellularLocation>
        <location evidence="4">Nucleus</location>
    </subcellularLocation>
</comment>
<dbReference type="GO" id="GO:0071933">
    <property type="term" value="F:Arp2/3 complex binding"/>
    <property type="evidence" value="ECO:0007669"/>
    <property type="project" value="InterPro"/>
</dbReference>
<dbReference type="SMART" id="SM00102">
    <property type="entry name" value="ADF"/>
    <property type="match status" value="1"/>
</dbReference>
<dbReference type="PIRSF" id="PIRSF001788">
    <property type="entry name" value="GMF-beta"/>
    <property type="match status" value="1"/>
</dbReference>
<dbReference type="Pfam" id="PF00241">
    <property type="entry name" value="Cofilin_ADF"/>
    <property type="match status" value="1"/>
</dbReference>
<dbReference type="GO" id="GO:0003779">
    <property type="term" value="F:actin binding"/>
    <property type="evidence" value="ECO:0007669"/>
    <property type="project" value="InterPro"/>
</dbReference>
<dbReference type="OrthoDB" id="3919494at2759"/>
<dbReference type="AlphaFoldDB" id="A0A2T9YVJ0"/>
<dbReference type="PANTHER" id="PTHR11249">
    <property type="entry name" value="GLIAL FACTOR NATURATION FACTOR"/>
    <property type="match status" value="1"/>
</dbReference>
<sequence length="141" mass="16060">MSIVCEIDSQVLTDVRKTFRTAVNTGFNVCLAKIDRKKLLIVPDKVLTGVSIEDVVDELPDDSPRYLTLSYKMITGDGRASYPLVFIYYCPPTTSPELAMLYASSQQIFQNRLNLGKVYMLHESEELTEEWLNEKLLKFGN</sequence>
<dbReference type="InterPro" id="IPR029006">
    <property type="entry name" value="ADF-H/Gelsolin-like_dom_sf"/>
</dbReference>
<reference evidence="7 8" key="1">
    <citation type="journal article" date="2018" name="MBio">
        <title>Comparative Genomics Reveals the Core Gene Toolbox for the Fungus-Insect Symbiosis.</title>
        <authorList>
            <person name="Wang Y."/>
            <person name="Stata M."/>
            <person name="Wang W."/>
            <person name="Stajich J.E."/>
            <person name="White M.M."/>
            <person name="Moncalvo J.M."/>
        </authorList>
    </citation>
    <scope>NUCLEOTIDE SEQUENCE [LARGE SCALE GENOMIC DNA]</scope>
    <source>
        <strain evidence="7 8">AUS-77-4</strain>
    </source>
</reference>
<dbReference type="FunFam" id="3.40.20.10:FF:000026">
    <property type="entry name" value="Glia maturation factor"/>
    <property type="match status" value="1"/>
</dbReference>